<dbReference type="PANTHER" id="PTHR31084">
    <property type="entry name" value="ALPHA-L-FUCOSIDASE 2"/>
    <property type="match status" value="1"/>
</dbReference>
<evidence type="ECO:0000313" key="2">
    <source>
        <dbReference type="EMBL" id="SNB51591.1"/>
    </source>
</evidence>
<dbReference type="Pfam" id="PF22124">
    <property type="entry name" value="Glyco_hydro_95_cat"/>
    <property type="match status" value="1"/>
</dbReference>
<dbReference type="InterPro" id="IPR008928">
    <property type="entry name" value="6-hairpin_glycosidase_sf"/>
</dbReference>
<dbReference type="Proteomes" id="UP000197025">
    <property type="component" value="Unassembled WGS sequence"/>
</dbReference>
<dbReference type="AlphaFoldDB" id="A0A212PX76"/>
<dbReference type="PANTHER" id="PTHR31084:SF0">
    <property type="entry name" value="ALPHA-L-FUCOSIDASE 2"/>
    <property type="match status" value="1"/>
</dbReference>
<name>A0A212PX76_9CHLR</name>
<dbReference type="GO" id="GO:0005975">
    <property type="term" value="P:carbohydrate metabolic process"/>
    <property type="evidence" value="ECO:0007669"/>
    <property type="project" value="InterPro"/>
</dbReference>
<sequence length="708" mass="80644">MQLPRDYYHVFLGNGHDAVLIGYTGAMVPDRPPNGWHPYLDRCQWYKSDRYYPEDRLVDVVPPRRPPFAEALPKAGKPWAELAPLGYTAYEVEVEGQPGHVRGFTQTFVPEEGTVYTTVDWGVARAEVTTFLCPDRPLLVIRYRFNRPVRLRALAAPGVWHEEGYETDPFDALTFLEDRPAAFYRLGPYQGFIEIALPEARRWGREGKVWWLEGEGTVFTHYFAITDDYAGPLDTAVIPRAMEEGPEALHARTRSFWQAYFSVSRFEIPAPDFQRVYRTSQYLFKAIQNPVSGGLPVGNLRLTWSSHLFWDAYFIHRALLEANHIPEGEAAIGFFLRTREAAARHAQEDFNAPGLKWDWELTHRGEPAYGIWVHQKEQVHNNAAYANMLLQQYIFTRDRRILEAVFPLLEGLATFFLHTVVEETTEGFAVRPMVGVDERPVRVRNEGITLAGTIRLLEGYAQAARWLGRENGLARRSAEAAAGLRWTLDGLYNGRYFQASEDEDRLNVSSLAPIYPMEVIPPEDPRAIWTVHAYRARYAGRMVGHGNNEWGFPWAAAMLATLQAWQGDGEGAWQTLQELRPAFSLHGGIAETVDEEGRWNMQYFATAHGALCTALHHLMVQTRADRLVIGRSIPPEWESGSWENLRAHGLLVSGRWDRRQGFLEAVLRNPTAEPLSIRLQIGEMDRVVSVAPGTAQRFQIPLPERRLP</sequence>
<organism evidence="2 3">
    <name type="scientific">Thermoflexus hugenholtzii JAD2</name>
    <dbReference type="NCBI Taxonomy" id="877466"/>
    <lineage>
        <taxon>Bacteria</taxon>
        <taxon>Bacillati</taxon>
        <taxon>Chloroflexota</taxon>
        <taxon>Thermoflexia</taxon>
        <taxon>Thermoflexales</taxon>
        <taxon>Thermoflexaceae</taxon>
        <taxon>Thermoflexus</taxon>
    </lineage>
</organism>
<dbReference type="GO" id="GO:0004560">
    <property type="term" value="F:alpha-L-fucosidase activity"/>
    <property type="evidence" value="ECO:0007669"/>
    <property type="project" value="TreeGrafter"/>
</dbReference>
<keyword evidence="3" id="KW-1185">Reference proteome</keyword>
<evidence type="ECO:0000313" key="3">
    <source>
        <dbReference type="Proteomes" id="UP000197025"/>
    </source>
</evidence>
<dbReference type="InterPro" id="IPR054363">
    <property type="entry name" value="GH95_cat"/>
</dbReference>
<dbReference type="OrthoDB" id="9802600at2"/>
<dbReference type="EMBL" id="FYEK01000003">
    <property type="protein sequence ID" value="SNB51591.1"/>
    <property type="molecule type" value="Genomic_DNA"/>
</dbReference>
<dbReference type="InParanoid" id="A0A212PX76"/>
<feature type="domain" description="Glycosyl hydrolase family 95 catalytic" evidence="1">
    <location>
        <begin position="335"/>
        <end position="581"/>
    </location>
</feature>
<gene>
    <name evidence="2" type="ORF">SAMN02746019_00021740</name>
</gene>
<dbReference type="RefSeq" id="WP_088569967.1">
    <property type="nucleotide sequence ID" value="NZ_FYEK01000003.1"/>
</dbReference>
<dbReference type="SUPFAM" id="SSF48208">
    <property type="entry name" value="Six-hairpin glycosidases"/>
    <property type="match status" value="1"/>
</dbReference>
<evidence type="ECO:0000259" key="1">
    <source>
        <dbReference type="Pfam" id="PF22124"/>
    </source>
</evidence>
<reference evidence="3" key="1">
    <citation type="submission" date="2017-06" db="EMBL/GenBank/DDBJ databases">
        <authorList>
            <person name="Varghese N."/>
            <person name="Submissions S."/>
        </authorList>
    </citation>
    <scope>NUCLEOTIDE SEQUENCE [LARGE SCALE GENOMIC DNA]</scope>
    <source>
        <strain evidence="3">JAD2</strain>
    </source>
</reference>
<proteinExistence type="predicted"/>
<accession>A0A212PX76</accession>
<dbReference type="Gene3D" id="1.50.10.10">
    <property type="match status" value="1"/>
</dbReference>
<dbReference type="InterPro" id="IPR012341">
    <property type="entry name" value="6hp_glycosidase-like_sf"/>
</dbReference>
<protein>
    <recommendedName>
        <fullName evidence="1">Glycosyl hydrolase family 95 catalytic domain-containing protein</fullName>
    </recommendedName>
</protein>